<dbReference type="PROSITE" id="PS51898">
    <property type="entry name" value="TYR_RECOMBINASE"/>
    <property type="match status" value="1"/>
</dbReference>
<evidence type="ECO:0000313" key="4">
    <source>
        <dbReference type="EMBL" id="GAA5510008.1"/>
    </source>
</evidence>
<dbReference type="InterPro" id="IPR013762">
    <property type="entry name" value="Integrase-like_cat_sf"/>
</dbReference>
<dbReference type="PANTHER" id="PTHR30349:SF64">
    <property type="entry name" value="PROPHAGE INTEGRASE INTD-RELATED"/>
    <property type="match status" value="1"/>
</dbReference>
<proteinExistence type="predicted"/>
<dbReference type="Gene3D" id="1.10.443.10">
    <property type="entry name" value="Intergrase catalytic core"/>
    <property type="match status" value="1"/>
</dbReference>
<gene>
    <name evidence="4" type="ORF">Rcae01_05514</name>
</gene>
<dbReference type="InterPro" id="IPR050090">
    <property type="entry name" value="Tyrosine_recombinase_XerCD"/>
</dbReference>
<reference evidence="4 5" key="1">
    <citation type="submission" date="2024-02" db="EMBL/GenBank/DDBJ databases">
        <title>Rhodopirellula caenicola NBRC 110016.</title>
        <authorList>
            <person name="Ichikawa N."/>
            <person name="Katano-Makiyama Y."/>
            <person name="Hidaka K."/>
        </authorList>
    </citation>
    <scope>NUCLEOTIDE SEQUENCE [LARGE SCALE GENOMIC DNA]</scope>
    <source>
        <strain evidence="4 5">NBRC 110016</strain>
    </source>
</reference>
<feature type="compositionally biased region" description="Polar residues" evidence="2">
    <location>
        <begin position="288"/>
        <end position="297"/>
    </location>
</feature>
<dbReference type="InterPro" id="IPR011010">
    <property type="entry name" value="DNA_brk_join_enz"/>
</dbReference>
<sequence length="412" mass="46699">MPRREQSLPPYRHHKASDRALVCLNGQVNYLGKYNSPESRELYDRKIAEWLAAGRRLVSDDPITINELAADFITHAESYYVKDGEQTTEVNSFRQVVRTLCRLYGDDPVTEFGPLALKACRQQWIDNGLTRQSVNKQQGRLVRIFKWGVAEEMVPESVWNALRAVEGLRKGRTDAPEMMEVPPVNLEDVQAVLPFLSPVVAAMIRLQLLTGMRPGEVCKLRPCDVDRSGKVWEYRVGSHKTEHHGRKRVAYIGPDAQVVLTPFLLRPSDAPCFSAAESREWYREQAHASRTTPQSCGNRRGRKYGRTKPAKQRRLPRPFFTSSSYGKAIADACKKAWPVPEEISHDNAAAKAWHDSHRWAPNQLRHTRGTEIRSKFGLEAAQVILGHAKADVTQIYAEVDRQKAIDVTLQIG</sequence>
<keyword evidence="1" id="KW-0233">DNA recombination</keyword>
<evidence type="ECO:0000256" key="1">
    <source>
        <dbReference type="ARBA" id="ARBA00023172"/>
    </source>
</evidence>
<evidence type="ECO:0000313" key="5">
    <source>
        <dbReference type="Proteomes" id="UP001416858"/>
    </source>
</evidence>
<dbReference type="SUPFAM" id="SSF56349">
    <property type="entry name" value="DNA breaking-rejoining enzymes"/>
    <property type="match status" value="1"/>
</dbReference>
<feature type="compositionally biased region" description="Basic residues" evidence="2">
    <location>
        <begin position="299"/>
        <end position="313"/>
    </location>
</feature>
<dbReference type="RefSeq" id="WP_345687569.1">
    <property type="nucleotide sequence ID" value="NZ_BAABRO010000018.1"/>
</dbReference>
<feature type="region of interest" description="Disordered" evidence="2">
    <location>
        <begin position="284"/>
        <end position="313"/>
    </location>
</feature>
<dbReference type="CDD" id="cd00397">
    <property type="entry name" value="DNA_BRE_C"/>
    <property type="match status" value="1"/>
</dbReference>
<name>A0ABP9W277_9BACT</name>
<keyword evidence="5" id="KW-1185">Reference proteome</keyword>
<organism evidence="4 5">
    <name type="scientific">Novipirellula caenicola</name>
    <dbReference type="NCBI Taxonomy" id="1536901"/>
    <lineage>
        <taxon>Bacteria</taxon>
        <taxon>Pseudomonadati</taxon>
        <taxon>Planctomycetota</taxon>
        <taxon>Planctomycetia</taxon>
        <taxon>Pirellulales</taxon>
        <taxon>Pirellulaceae</taxon>
        <taxon>Novipirellula</taxon>
    </lineage>
</organism>
<feature type="domain" description="Tyr recombinase" evidence="3">
    <location>
        <begin position="179"/>
        <end position="409"/>
    </location>
</feature>
<dbReference type="EMBL" id="BAABRO010000018">
    <property type="protein sequence ID" value="GAA5510008.1"/>
    <property type="molecule type" value="Genomic_DNA"/>
</dbReference>
<dbReference type="Proteomes" id="UP001416858">
    <property type="component" value="Unassembled WGS sequence"/>
</dbReference>
<evidence type="ECO:0000256" key="2">
    <source>
        <dbReference type="SAM" id="MobiDB-lite"/>
    </source>
</evidence>
<protein>
    <recommendedName>
        <fullName evidence="3">Tyr recombinase domain-containing protein</fullName>
    </recommendedName>
</protein>
<evidence type="ECO:0000259" key="3">
    <source>
        <dbReference type="PROSITE" id="PS51898"/>
    </source>
</evidence>
<comment type="caution">
    <text evidence="4">The sequence shown here is derived from an EMBL/GenBank/DDBJ whole genome shotgun (WGS) entry which is preliminary data.</text>
</comment>
<accession>A0ABP9W277</accession>
<dbReference type="InterPro" id="IPR002104">
    <property type="entry name" value="Integrase_catalytic"/>
</dbReference>
<dbReference type="PANTHER" id="PTHR30349">
    <property type="entry name" value="PHAGE INTEGRASE-RELATED"/>
    <property type="match status" value="1"/>
</dbReference>